<dbReference type="Gene3D" id="3.40.50.1820">
    <property type="entry name" value="alpha/beta hydrolase"/>
    <property type="match status" value="1"/>
</dbReference>
<evidence type="ECO:0000256" key="2">
    <source>
        <dbReference type="ARBA" id="ARBA00022801"/>
    </source>
</evidence>
<keyword evidence="3" id="KW-0732">Signal</keyword>
<evidence type="ECO:0000256" key="3">
    <source>
        <dbReference type="SAM" id="SignalP"/>
    </source>
</evidence>
<protein>
    <recommendedName>
        <fullName evidence="4">Carboxylesterase type B domain-containing protein</fullName>
    </recommendedName>
</protein>
<dbReference type="SUPFAM" id="SSF53474">
    <property type="entry name" value="alpha/beta-Hydrolases"/>
    <property type="match status" value="1"/>
</dbReference>
<dbReference type="PANTHER" id="PTHR11559">
    <property type="entry name" value="CARBOXYLESTERASE"/>
    <property type="match status" value="1"/>
</dbReference>
<feature type="domain" description="Carboxylesterase type B" evidence="4">
    <location>
        <begin position="21"/>
        <end position="565"/>
    </location>
</feature>
<evidence type="ECO:0000259" key="4">
    <source>
        <dbReference type="Pfam" id="PF00135"/>
    </source>
</evidence>
<reference evidence="5 6" key="1">
    <citation type="submission" date="2020-04" db="EMBL/GenBank/DDBJ databases">
        <title>Perkinsus olseni comparative genomics.</title>
        <authorList>
            <person name="Bogema D.R."/>
        </authorList>
    </citation>
    <scope>NUCLEOTIDE SEQUENCE [LARGE SCALE GENOMIC DNA]</scope>
    <source>
        <strain evidence="5">ATCC PRA-179</strain>
    </source>
</reference>
<gene>
    <name evidence="5" type="ORF">FOZ61_001524</name>
</gene>
<dbReference type="Proteomes" id="UP000570595">
    <property type="component" value="Unassembled WGS sequence"/>
</dbReference>
<comment type="caution">
    <text evidence="5">The sequence shown here is derived from an EMBL/GenBank/DDBJ whole genome shotgun (WGS) entry which is preliminary data.</text>
</comment>
<accession>A0A7J6LWC5</accession>
<dbReference type="Pfam" id="PF00135">
    <property type="entry name" value="COesterase"/>
    <property type="match status" value="1"/>
</dbReference>
<dbReference type="GO" id="GO:0016787">
    <property type="term" value="F:hydrolase activity"/>
    <property type="evidence" value="ECO:0007669"/>
    <property type="project" value="UniProtKB-KW"/>
</dbReference>
<name>A0A7J6LWC5_PEROL</name>
<dbReference type="AlphaFoldDB" id="A0A7J6LWC5"/>
<feature type="signal peptide" evidence="3">
    <location>
        <begin position="1"/>
        <end position="17"/>
    </location>
</feature>
<dbReference type="InterPro" id="IPR050309">
    <property type="entry name" value="Type-B_Carboxylest/Lipase"/>
</dbReference>
<dbReference type="InterPro" id="IPR002018">
    <property type="entry name" value="CarbesteraseB"/>
</dbReference>
<dbReference type="EMBL" id="JABAHT010000138">
    <property type="protein sequence ID" value="KAF4663622.1"/>
    <property type="molecule type" value="Genomic_DNA"/>
</dbReference>
<comment type="similarity">
    <text evidence="1">Belongs to the type-B carboxylesterase/lipase family.</text>
</comment>
<dbReference type="InterPro" id="IPR019826">
    <property type="entry name" value="Carboxylesterase_B_AS"/>
</dbReference>
<organism evidence="5 6">
    <name type="scientific">Perkinsus olseni</name>
    <name type="common">Perkinsus atlanticus</name>
    <dbReference type="NCBI Taxonomy" id="32597"/>
    <lineage>
        <taxon>Eukaryota</taxon>
        <taxon>Sar</taxon>
        <taxon>Alveolata</taxon>
        <taxon>Perkinsozoa</taxon>
        <taxon>Perkinsea</taxon>
        <taxon>Perkinsida</taxon>
        <taxon>Perkinsidae</taxon>
        <taxon>Perkinsus</taxon>
    </lineage>
</organism>
<evidence type="ECO:0000313" key="6">
    <source>
        <dbReference type="Proteomes" id="UP000570595"/>
    </source>
</evidence>
<feature type="chain" id="PRO_5029725302" description="Carboxylesterase type B domain-containing protein" evidence="3">
    <location>
        <begin position="18"/>
        <end position="745"/>
    </location>
</feature>
<proteinExistence type="inferred from homology"/>
<keyword evidence="2" id="KW-0378">Hydrolase</keyword>
<evidence type="ECO:0000313" key="5">
    <source>
        <dbReference type="EMBL" id="KAF4663622.1"/>
    </source>
</evidence>
<sequence length="745" mass="82921">MRLNNLSLAILLPAAVAFEPVQIANGPISGLVVRKNTTLQQPIVQDVEIFYGIRYAEPPVKKLRFRPPQPYTSENWTCARRMVTPGASCVRLALNFLGDTGDIIGQEDCLFLNVHRPSTAECGTSRLPVMFWIHRGGYVNGRGLSDNGTALAATHNVIVVTVNYRLGHLGFFGSQSSLSQEGTTGNWGTLDTQLGLKWVQQNIEAFGGDKNRVMLFGESAGAFTVMWHIAAPGSKGLFHSAIMQSGTTSTPLFFQKKTDSFRYYDWVATELAGCQDADDLDCLRRVDPKKLAIPDGVRFDSARAPNWASTLFPNLPVGPTVDGVTLPDVPLRVVEKGNHNDVPLIVGFNRGEGSLFGFLLPRVVPRLRMPLREPGLRRTLDYFLQNETAAKEIEKFYPREQYSSLYGPENGPFEQAFSFMRDSLFHCPGRQLAEALVKNGKSSTWMYSFDKPDLFGQLGSFRLGILSPAYGNSTVAQLSNFHSAELPFVFKDFGENPANFSRPSLSLITKSYTARPPRQPRDAFHRISDAFSCMWTHMASHGSPTDPQQHCPGLPDGAIPPWLPYNSSLDGCQAHGVYMHIGDQLSMQAWRSNNIYPDNEMPSIEQCQLWNEHSFEFRNLRADLPGSSIFCPPQRRISPGIVRNPGAGVMSRVYHCLFIAYRTLSSIILCFLKIKIHQWFDYLLSSHAASRRFRSHDLHFIMGLNHLSLAILLPAAVAFQPVQIANGPISGLVVQKDTTLQQPIE</sequence>
<dbReference type="InterPro" id="IPR029058">
    <property type="entry name" value="AB_hydrolase_fold"/>
</dbReference>
<evidence type="ECO:0000256" key="1">
    <source>
        <dbReference type="ARBA" id="ARBA00005964"/>
    </source>
</evidence>
<dbReference type="OrthoDB" id="423410at2759"/>
<dbReference type="PROSITE" id="PS00122">
    <property type="entry name" value="CARBOXYLESTERASE_B_1"/>
    <property type="match status" value="1"/>
</dbReference>